<accession>A0ABQ0KPK9</accession>
<evidence type="ECO:0000256" key="2">
    <source>
        <dbReference type="ARBA" id="ARBA00022840"/>
    </source>
</evidence>
<dbReference type="InterPro" id="IPR036388">
    <property type="entry name" value="WH-like_DNA-bd_sf"/>
</dbReference>
<evidence type="ECO:0000313" key="5">
    <source>
        <dbReference type="Proteomes" id="UP000069773"/>
    </source>
</evidence>
<sequence>MLSMGGVGLVSGVIERPAEFRAVGDFLESVSSGPCAVVIEGDAGAGKTTLWLTGISAARERGFRVLTARAGQAETTLAYAAVADLFGDIPSEVLADLPELQRLAVDRVLLHTDGDGPPTDQGAVAAAFTAAVQQLCEDGPVLIALDDVQWLDPSSQAVAAFAARRFSGQVGMLVTERTEHEGPGAGRWLQLSDASGVRRVHVGPLSLGGLHALISTRLGRSFPRPTMVRIAEISGGNPFYALELARAIDAGGSQSVLPATLAELMRRRIGRLEPETQVLLLAAACEAAPTVDLLARVTRSTGDRTAELLAEARNKGILTVDGDAVAFSHPLLARSVYTDAKPSERRAMHRSLAEAVVLEESRARHMALAAASADPATLQALDIAADTAVARGAPAAAGELLELAIGLGGDTPTRRIRAADHYLHAGDLERTRSLLDGLTERVSSGVHRAMALNLLASMRIQHNSFTDAVVLLEQALDHDEGDREVRVRTLLLLAYSRLNAGDFGAALQSAERAAAYAEDVGIADLTSQVLAVRTNIACMCGRGVDWADISRALALQDLTSEAPIAFGARANHAVLLGFVGRLDEAIDEMAFVRARCVERGAETDLIFVAVFSALIEIWRGRYEEATRIAEETVERAQQLGGEHMRVVAKTIQSAVAAYAGRQDETRAVARKAIDLAERCGSPRLADWASATLAFLEVSLGNYEQALHILQPLVDRFPFLPGTEIITAGFVPDAVEAMVALGRAAETEPMIEALEANGGLLDRPWMLAMAARCRSLWLAAQGEVDEAADMARRALAHHERLPMPFERARTLLLLGQLQRRQRQKEASRTTMSEALHVFESLGTPLWAQRARAELARAGASSNGHLGLTPSEHRVAELAASGMTTKDVATALFISPKTVETNLSRIYRKLGIRSRAELGRVFGENR</sequence>
<keyword evidence="1" id="KW-0547">Nucleotide-binding</keyword>
<dbReference type="SUPFAM" id="SSF48452">
    <property type="entry name" value="TPR-like"/>
    <property type="match status" value="3"/>
</dbReference>
<name>A0ABQ0KPK9_MYCNV</name>
<dbReference type="InterPro" id="IPR016032">
    <property type="entry name" value="Sig_transdc_resp-reg_C-effctor"/>
</dbReference>
<feature type="domain" description="HTH luxR-type" evidence="3">
    <location>
        <begin position="859"/>
        <end position="924"/>
    </location>
</feature>
<dbReference type="SMART" id="SM00028">
    <property type="entry name" value="TPR"/>
    <property type="match status" value="4"/>
</dbReference>
<dbReference type="PANTHER" id="PTHR16305">
    <property type="entry name" value="TESTICULAR SOLUBLE ADENYLYL CYCLASE"/>
    <property type="match status" value="1"/>
</dbReference>
<keyword evidence="2" id="KW-0067">ATP-binding</keyword>
<dbReference type="EMBL" id="BCTA01000056">
    <property type="protein sequence ID" value="GAT11031.1"/>
    <property type="molecule type" value="Genomic_DNA"/>
</dbReference>
<dbReference type="InterPro" id="IPR000792">
    <property type="entry name" value="Tscrpt_reg_LuxR_C"/>
</dbReference>
<dbReference type="InterPro" id="IPR019734">
    <property type="entry name" value="TPR_rpt"/>
</dbReference>
<keyword evidence="5" id="KW-1185">Reference proteome</keyword>
<dbReference type="PROSITE" id="PS50043">
    <property type="entry name" value="HTH_LUXR_2"/>
    <property type="match status" value="1"/>
</dbReference>
<proteinExistence type="predicted"/>
<evidence type="ECO:0000256" key="1">
    <source>
        <dbReference type="ARBA" id="ARBA00022741"/>
    </source>
</evidence>
<dbReference type="SUPFAM" id="SSF46894">
    <property type="entry name" value="C-terminal effector domain of the bipartite response regulators"/>
    <property type="match status" value="1"/>
</dbReference>
<reference evidence="4 5" key="1">
    <citation type="journal article" date="2016" name="Genome Announc.">
        <title>Draft Genome Sequences of Five Rapidly Growing Mycobacterium Species, M. thermoresistibile, M. fortuitum subsp. acetamidolyticum, M. canariasense, M. brisbanense, and M. novocastrense.</title>
        <authorList>
            <person name="Katahira K."/>
            <person name="Ogura Y."/>
            <person name="Gotoh Y."/>
            <person name="Hayashi T."/>
        </authorList>
    </citation>
    <scope>NUCLEOTIDE SEQUENCE [LARGE SCALE GENOMIC DNA]</scope>
    <source>
        <strain evidence="4 5">JCM18114</strain>
    </source>
</reference>
<dbReference type="SUPFAM" id="SSF52540">
    <property type="entry name" value="P-loop containing nucleoside triphosphate hydrolases"/>
    <property type="match status" value="1"/>
</dbReference>
<organism evidence="4 5">
    <name type="scientific">Mycolicibacterium novocastrense</name>
    <name type="common">Mycobacterium novocastrense</name>
    <dbReference type="NCBI Taxonomy" id="59813"/>
    <lineage>
        <taxon>Bacteria</taxon>
        <taxon>Bacillati</taxon>
        <taxon>Actinomycetota</taxon>
        <taxon>Actinomycetes</taxon>
        <taxon>Mycobacteriales</taxon>
        <taxon>Mycobacteriaceae</taxon>
        <taxon>Mycolicibacterium</taxon>
    </lineage>
</organism>
<dbReference type="Gene3D" id="1.25.40.10">
    <property type="entry name" value="Tetratricopeptide repeat domain"/>
    <property type="match status" value="3"/>
</dbReference>
<evidence type="ECO:0000259" key="3">
    <source>
        <dbReference type="PROSITE" id="PS50043"/>
    </source>
</evidence>
<dbReference type="PRINTS" id="PR00038">
    <property type="entry name" value="HTHLUXR"/>
</dbReference>
<dbReference type="PROSITE" id="PS00622">
    <property type="entry name" value="HTH_LUXR_1"/>
    <property type="match status" value="1"/>
</dbReference>
<dbReference type="InterPro" id="IPR027417">
    <property type="entry name" value="P-loop_NTPase"/>
</dbReference>
<protein>
    <submittedName>
        <fullName evidence="4">LuxR family transcriptional regulator</fullName>
    </submittedName>
</protein>
<dbReference type="Proteomes" id="UP000069773">
    <property type="component" value="Unassembled WGS sequence"/>
</dbReference>
<gene>
    <name evidence="4" type="ORF">RMCN_4164</name>
</gene>
<dbReference type="CDD" id="cd06170">
    <property type="entry name" value="LuxR_C_like"/>
    <property type="match status" value="1"/>
</dbReference>
<dbReference type="Gene3D" id="1.10.10.10">
    <property type="entry name" value="Winged helix-like DNA-binding domain superfamily/Winged helix DNA-binding domain"/>
    <property type="match status" value="1"/>
</dbReference>
<dbReference type="InterPro" id="IPR041664">
    <property type="entry name" value="AAA_16"/>
</dbReference>
<dbReference type="InterPro" id="IPR011990">
    <property type="entry name" value="TPR-like_helical_dom_sf"/>
</dbReference>
<comment type="caution">
    <text evidence="4">The sequence shown here is derived from an EMBL/GenBank/DDBJ whole genome shotgun (WGS) entry which is preliminary data.</text>
</comment>
<dbReference type="Pfam" id="PF13191">
    <property type="entry name" value="AAA_16"/>
    <property type="match status" value="1"/>
</dbReference>
<dbReference type="SMART" id="SM00421">
    <property type="entry name" value="HTH_LUXR"/>
    <property type="match status" value="1"/>
</dbReference>
<dbReference type="PANTHER" id="PTHR16305:SF35">
    <property type="entry name" value="TRANSCRIPTIONAL ACTIVATOR DOMAIN"/>
    <property type="match status" value="1"/>
</dbReference>
<evidence type="ECO:0000313" key="4">
    <source>
        <dbReference type="EMBL" id="GAT11031.1"/>
    </source>
</evidence>
<dbReference type="Pfam" id="PF00196">
    <property type="entry name" value="GerE"/>
    <property type="match status" value="1"/>
</dbReference>